<dbReference type="Pfam" id="PF01337">
    <property type="entry name" value="Barstar"/>
    <property type="match status" value="1"/>
</dbReference>
<organism evidence="3 4">
    <name type="scientific">Streptomyces solincola</name>
    <dbReference type="NCBI Taxonomy" id="2100817"/>
    <lineage>
        <taxon>Bacteria</taxon>
        <taxon>Bacillati</taxon>
        <taxon>Actinomycetota</taxon>
        <taxon>Actinomycetes</taxon>
        <taxon>Kitasatosporales</taxon>
        <taxon>Streptomycetaceae</taxon>
        <taxon>Streptomyces</taxon>
    </lineage>
</organism>
<dbReference type="AlphaFoldDB" id="A0A2S9Q0C5"/>
<dbReference type="EMBL" id="PVLV01000079">
    <property type="protein sequence ID" value="PRH80135.1"/>
    <property type="molecule type" value="Genomic_DNA"/>
</dbReference>
<reference evidence="3 4" key="1">
    <citation type="submission" date="2018-03" db="EMBL/GenBank/DDBJ databases">
        <title>Novel Streptomyces sp. from soil.</title>
        <authorList>
            <person name="Tan G.Y.A."/>
            <person name="Lee Z.Y."/>
        </authorList>
    </citation>
    <scope>NUCLEOTIDE SEQUENCE [LARGE SCALE GENOMIC DNA]</scope>
    <source>
        <strain evidence="3 4">ST5x</strain>
    </source>
</reference>
<evidence type="ECO:0000256" key="1">
    <source>
        <dbReference type="ARBA" id="ARBA00006845"/>
    </source>
</evidence>
<evidence type="ECO:0000313" key="3">
    <source>
        <dbReference type="EMBL" id="PRH80135.1"/>
    </source>
</evidence>
<keyword evidence="4" id="KW-1185">Reference proteome</keyword>
<evidence type="ECO:0000313" key="4">
    <source>
        <dbReference type="Proteomes" id="UP000239322"/>
    </source>
</evidence>
<dbReference type="Proteomes" id="UP000239322">
    <property type="component" value="Unassembled WGS sequence"/>
</dbReference>
<name>A0A2S9Q0C5_9ACTN</name>
<dbReference type="SUPFAM" id="SSF52038">
    <property type="entry name" value="Barstar-related"/>
    <property type="match status" value="1"/>
</dbReference>
<sequence length="97" mass="11081">MRIEIDGARVQEVLDVHRALAGPLDFGPYYGWNLSALWDRLSTDVERPVDIVWKDAAVSRRVLGSVVFEGVRDVLLRAEAQDREFGWKNRITVTIVE</sequence>
<feature type="domain" description="Barstar (barnase inhibitor)" evidence="2">
    <location>
        <begin position="3"/>
        <end position="85"/>
    </location>
</feature>
<comment type="caution">
    <text evidence="3">The sequence shown here is derived from an EMBL/GenBank/DDBJ whole genome shotgun (WGS) entry which is preliminary data.</text>
</comment>
<dbReference type="InterPro" id="IPR035905">
    <property type="entry name" value="Barstar-like_sf"/>
</dbReference>
<dbReference type="OrthoDB" id="5184890at2"/>
<dbReference type="RefSeq" id="WP_105867773.1">
    <property type="nucleotide sequence ID" value="NZ_PVLV01000079.1"/>
</dbReference>
<proteinExistence type="inferred from homology"/>
<comment type="similarity">
    <text evidence="1">Belongs to the barstar family.</text>
</comment>
<gene>
    <name evidence="3" type="ORF">C6N75_05860</name>
</gene>
<dbReference type="InterPro" id="IPR000468">
    <property type="entry name" value="Barstar"/>
</dbReference>
<dbReference type="Gene3D" id="3.30.370.10">
    <property type="entry name" value="Barstar-like"/>
    <property type="match status" value="1"/>
</dbReference>
<evidence type="ECO:0000259" key="2">
    <source>
        <dbReference type="Pfam" id="PF01337"/>
    </source>
</evidence>
<accession>A0A2S9Q0C5</accession>
<protein>
    <submittedName>
        <fullName evidence="3">Barnase inhibitor</fullName>
    </submittedName>
</protein>